<reference evidence="2 3" key="1">
    <citation type="submission" date="2019-02" db="EMBL/GenBank/DDBJ databases">
        <title>Deep-cultivation of Planctomycetes and their phenomic and genomic characterization uncovers novel biology.</title>
        <authorList>
            <person name="Wiegand S."/>
            <person name="Jogler M."/>
            <person name="Boedeker C."/>
            <person name="Pinto D."/>
            <person name="Vollmers J."/>
            <person name="Rivas-Marin E."/>
            <person name="Kohn T."/>
            <person name="Peeters S.H."/>
            <person name="Heuer A."/>
            <person name="Rast P."/>
            <person name="Oberbeckmann S."/>
            <person name="Bunk B."/>
            <person name="Jeske O."/>
            <person name="Meyerdierks A."/>
            <person name="Storesund J.E."/>
            <person name="Kallscheuer N."/>
            <person name="Luecker S."/>
            <person name="Lage O.M."/>
            <person name="Pohl T."/>
            <person name="Merkel B.J."/>
            <person name="Hornburger P."/>
            <person name="Mueller R.-W."/>
            <person name="Bruemmer F."/>
            <person name="Labrenz M."/>
            <person name="Spormann A.M."/>
            <person name="Op den Camp H."/>
            <person name="Overmann J."/>
            <person name="Amann R."/>
            <person name="Jetten M.S.M."/>
            <person name="Mascher T."/>
            <person name="Medema M.H."/>
            <person name="Devos D.P."/>
            <person name="Kaster A.-K."/>
            <person name="Ovreas L."/>
            <person name="Rohde M."/>
            <person name="Galperin M.Y."/>
            <person name="Jogler C."/>
        </authorList>
    </citation>
    <scope>NUCLEOTIDE SEQUENCE [LARGE SCALE GENOMIC DNA]</scope>
    <source>
        <strain evidence="2 3">Pan181</strain>
    </source>
</reference>
<evidence type="ECO:0000313" key="2">
    <source>
        <dbReference type="EMBL" id="QDU54306.1"/>
    </source>
</evidence>
<dbReference type="Proteomes" id="UP000315750">
    <property type="component" value="Chromosome"/>
</dbReference>
<dbReference type="EMBL" id="CP036278">
    <property type="protein sequence ID" value="QDU54306.1"/>
    <property type="molecule type" value="Genomic_DNA"/>
</dbReference>
<dbReference type="AlphaFoldDB" id="A0A518AHU4"/>
<name>A0A518AHU4_9BACT</name>
<feature type="chain" id="PRO_5022036145" evidence="1">
    <location>
        <begin position="28"/>
        <end position="444"/>
    </location>
</feature>
<gene>
    <name evidence="2" type="ORF">Pan181_04870</name>
</gene>
<keyword evidence="3" id="KW-1185">Reference proteome</keyword>
<proteinExistence type="predicted"/>
<evidence type="ECO:0000256" key="1">
    <source>
        <dbReference type="SAM" id="SignalP"/>
    </source>
</evidence>
<dbReference type="RefSeq" id="WP_145245303.1">
    <property type="nucleotide sequence ID" value="NZ_CP036278.1"/>
</dbReference>
<dbReference type="KEGG" id="amuc:Pan181_04870"/>
<evidence type="ECO:0000313" key="3">
    <source>
        <dbReference type="Proteomes" id="UP000315750"/>
    </source>
</evidence>
<accession>A0A518AHU4</accession>
<protein>
    <submittedName>
        <fullName evidence="2">Uncharacterized protein</fullName>
    </submittedName>
</protein>
<feature type="signal peptide" evidence="1">
    <location>
        <begin position="1"/>
        <end position="27"/>
    </location>
</feature>
<sequence precursor="true">MFSRTTRSLLVLLFAATLIAPPYTTRADEVDDILAEQIEELVAGLDADTISERDIAEENLLRLVDVEGVGPEKFLQVLPKPNDSMPASVSERLAIIRKQVETRIASDSVKPTLVTMDAVAWSLEDTLKELEKQTGNKIICDREENLDTGPLSPGEIVLQVKDEPFWSVMDQVMDQAKLSMYPFAGENAVSLVERGEGEGSRFGRANYTGPFRFEATEISAIRGLRQVDNQALNIDLEISWEPRLRPIAITQSLDQVDVVTAGGNRLDAKQSGRVYNIEVQEGSCASTITMPFALPSRDVDEIMLLGGSIRALMPGKREKFRFDELSSKEPIVQTVGGVKVTLERVFQNGPVWEVHMSFVLEDAHDALASHRGWVFNNLTYLVGADGEPIDHAGFEVNKQTRTEIGIAYLFDLPDGVEGLSWVYESPVSIVEQEYKFQLEGVKLP</sequence>
<keyword evidence="1" id="KW-0732">Signal</keyword>
<dbReference type="OrthoDB" id="250183at2"/>
<organism evidence="2 3">
    <name type="scientific">Aeoliella mucimassa</name>
    <dbReference type="NCBI Taxonomy" id="2527972"/>
    <lineage>
        <taxon>Bacteria</taxon>
        <taxon>Pseudomonadati</taxon>
        <taxon>Planctomycetota</taxon>
        <taxon>Planctomycetia</taxon>
        <taxon>Pirellulales</taxon>
        <taxon>Lacipirellulaceae</taxon>
        <taxon>Aeoliella</taxon>
    </lineage>
</organism>